<evidence type="ECO:0000313" key="3">
    <source>
        <dbReference type="EMBL" id="SBV92121.1"/>
    </source>
</evidence>
<dbReference type="SUPFAM" id="SSF53756">
    <property type="entry name" value="UDP-Glycosyltransferase/glycogen phosphorylase"/>
    <property type="match status" value="1"/>
</dbReference>
<protein>
    <recommendedName>
        <fullName evidence="4">ADP-heptose:LPS heptosyltransferase</fullName>
    </recommendedName>
</protein>
<reference evidence="3" key="1">
    <citation type="submission" date="2016-04" db="EMBL/GenBank/DDBJ databases">
        <authorList>
            <person name="Evans L.H."/>
            <person name="Alamgir A."/>
            <person name="Owens N."/>
            <person name="Weber N.D."/>
            <person name="Virtaneva K."/>
            <person name="Barbian K."/>
            <person name="Babar A."/>
            <person name="Rosenke K."/>
        </authorList>
    </citation>
    <scope>NUCLEOTIDE SEQUENCE</scope>
    <source>
        <strain evidence="3">86-1</strain>
    </source>
</reference>
<dbReference type="GO" id="GO:0008713">
    <property type="term" value="F:ADP-heptose-lipopolysaccharide heptosyltransferase activity"/>
    <property type="evidence" value="ECO:0007669"/>
    <property type="project" value="TreeGrafter"/>
</dbReference>
<dbReference type="EMBL" id="FLUM01000001">
    <property type="protein sequence ID" value="SBV92121.1"/>
    <property type="molecule type" value="Genomic_DNA"/>
</dbReference>
<dbReference type="InterPro" id="IPR002201">
    <property type="entry name" value="Glyco_trans_9"/>
</dbReference>
<name>A0A212IY32_9BACT</name>
<dbReference type="AlphaFoldDB" id="A0A212IY32"/>
<keyword evidence="1" id="KW-0328">Glycosyltransferase</keyword>
<dbReference type="Pfam" id="PF01075">
    <property type="entry name" value="Glyco_transf_9"/>
    <property type="match status" value="1"/>
</dbReference>
<gene>
    <name evidence="3" type="ORF">KL86DYS1_10524</name>
</gene>
<dbReference type="GO" id="GO:0005829">
    <property type="term" value="C:cytosol"/>
    <property type="evidence" value="ECO:0007669"/>
    <property type="project" value="TreeGrafter"/>
</dbReference>
<dbReference type="GO" id="GO:0009244">
    <property type="term" value="P:lipopolysaccharide core region biosynthetic process"/>
    <property type="evidence" value="ECO:0007669"/>
    <property type="project" value="TreeGrafter"/>
</dbReference>
<dbReference type="PANTHER" id="PTHR30160">
    <property type="entry name" value="TETRAACYLDISACCHARIDE 4'-KINASE-RELATED"/>
    <property type="match status" value="1"/>
</dbReference>
<sequence length="354" mass="40590">MSFKSVVNGKRRAIMRGLTKNIGRSALNRDAHGISSSDIRRVLISRPNSRLGNQLLITPLVQEISNTFPNCKIDLFVRGNISFILFENYECIERIIRLPKKPFKELFKYIKVWFSLERYSYDIVINVDKNSSSGRLSTQFSNARFKFFNDVEEDLRAKYEDYEHMAKFPVYNFRRNLIQLGFKDVDIEKPMPVLDIRLSSAEITTGKEILDSLVDKARETIAIYTFATGDKCYSKDWWLNAYDRLKAEYGEKYNILEVLPIENVSQIDFHAPSYYSRDIREMTALINNTAVFIGADSGIMHLASAAQTPVVGLFSVTNIEKYKPYNDGSVAIDTNIMDIDDIVAATDKILGMKK</sequence>
<dbReference type="InterPro" id="IPR051199">
    <property type="entry name" value="LPS_LOS_Heptosyltrfase"/>
</dbReference>
<organism evidence="3">
    <name type="scientific">uncultured Dysgonomonas sp</name>
    <dbReference type="NCBI Taxonomy" id="206096"/>
    <lineage>
        <taxon>Bacteria</taxon>
        <taxon>Pseudomonadati</taxon>
        <taxon>Bacteroidota</taxon>
        <taxon>Bacteroidia</taxon>
        <taxon>Bacteroidales</taxon>
        <taxon>Dysgonomonadaceae</taxon>
        <taxon>Dysgonomonas</taxon>
        <taxon>environmental samples</taxon>
    </lineage>
</organism>
<evidence type="ECO:0008006" key="4">
    <source>
        <dbReference type="Google" id="ProtNLM"/>
    </source>
</evidence>
<accession>A0A212IY32</accession>
<keyword evidence="2" id="KW-0808">Transferase</keyword>
<proteinExistence type="predicted"/>
<evidence type="ECO:0000256" key="2">
    <source>
        <dbReference type="ARBA" id="ARBA00022679"/>
    </source>
</evidence>
<evidence type="ECO:0000256" key="1">
    <source>
        <dbReference type="ARBA" id="ARBA00022676"/>
    </source>
</evidence>
<dbReference type="Gene3D" id="3.40.50.2000">
    <property type="entry name" value="Glycogen Phosphorylase B"/>
    <property type="match status" value="2"/>
</dbReference>
<dbReference type="RefSeq" id="WP_296938422.1">
    <property type="nucleotide sequence ID" value="NZ_LT599032.1"/>
</dbReference>
<dbReference type="CDD" id="cd03789">
    <property type="entry name" value="GT9_LPS_heptosyltransferase"/>
    <property type="match status" value="1"/>
</dbReference>